<keyword evidence="4" id="KW-0267">Excision nuclease</keyword>
<dbReference type="Gene3D" id="3.40.1440.10">
    <property type="entry name" value="GIY-YIG endonuclease"/>
    <property type="match status" value="1"/>
</dbReference>
<dbReference type="FunFam" id="3.40.1440.10:FF:000001">
    <property type="entry name" value="UvrABC system protein C"/>
    <property type="match status" value="1"/>
</dbReference>
<dbReference type="Pfam" id="PF08459">
    <property type="entry name" value="UvrC_RNaseH_dom"/>
    <property type="match status" value="1"/>
</dbReference>
<dbReference type="GO" id="GO:0009380">
    <property type="term" value="C:excinuclease repair complex"/>
    <property type="evidence" value="ECO:0007669"/>
    <property type="project" value="TreeGrafter"/>
</dbReference>
<dbReference type="RefSeq" id="WP_044284086.1">
    <property type="nucleotide sequence ID" value="NZ_JFAD01000013.1"/>
</dbReference>
<name>A0A014MID3_9BACT</name>
<dbReference type="STRING" id="1188239.MOVI_2400"/>
<evidence type="ECO:0000256" key="3">
    <source>
        <dbReference type="ARBA" id="ARBA00022769"/>
    </source>
</evidence>
<comment type="caution">
    <text evidence="8">The sequence shown here is derived from an EMBL/GenBank/DDBJ whole genome shotgun (WGS) entry which is preliminary data.</text>
</comment>
<keyword evidence="5" id="KW-0234">DNA repair</keyword>
<reference evidence="8 9" key="1">
    <citation type="submission" date="2014-03" db="EMBL/GenBank/DDBJ databases">
        <title>Genome sequence of Mycoplasma ovipneumoniae strain 14811.</title>
        <authorList>
            <person name="Sirand-Pugnet P."/>
            <person name="Breton M."/>
            <person name="Dordet-Frisoni E."/>
            <person name="Baranowski E."/>
            <person name="Barre A."/>
            <person name="Couture C."/>
            <person name="Dupuy V."/>
            <person name="Gaurivaud P."/>
            <person name="Jacob D."/>
            <person name="Lemaitre C."/>
            <person name="Manso-Silvan L."/>
            <person name="Nikolski M."/>
            <person name="Nouvel L.-X."/>
            <person name="Poumarat F."/>
            <person name="Tardy F."/>
            <person name="Thebault P."/>
            <person name="Theil S."/>
            <person name="Citti C."/>
            <person name="Thiaucourt F."/>
            <person name="Blanchard A."/>
        </authorList>
    </citation>
    <scope>NUCLEOTIDE SEQUENCE [LARGE SCALE GENOMIC DNA]</scope>
    <source>
        <strain evidence="8 9">14811</strain>
    </source>
</reference>
<dbReference type="PANTHER" id="PTHR30562">
    <property type="entry name" value="UVRC/OXIDOREDUCTASE"/>
    <property type="match status" value="1"/>
</dbReference>
<dbReference type="GO" id="GO:0006289">
    <property type="term" value="P:nucleotide-excision repair"/>
    <property type="evidence" value="ECO:0007669"/>
    <property type="project" value="InterPro"/>
</dbReference>
<dbReference type="PANTHER" id="PTHR30562:SF1">
    <property type="entry name" value="UVRABC SYSTEM PROTEIN C"/>
    <property type="match status" value="1"/>
</dbReference>
<dbReference type="Gene3D" id="3.30.420.340">
    <property type="entry name" value="UvrC, RNAse H endonuclease domain"/>
    <property type="match status" value="1"/>
</dbReference>
<keyword evidence="3" id="KW-0228">DNA excision</keyword>
<evidence type="ECO:0000256" key="2">
    <source>
        <dbReference type="ARBA" id="ARBA00022763"/>
    </source>
</evidence>
<dbReference type="PROSITE" id="PS50164">
    <property type="entry name" value="GIY_YIG"/>
    <property type="match status" value="1"/>
</dbReference>
<dbReference type="InterPro" id="IPR035901">
    <property type="entry name" value="GIY-YIG_endonuc_sf"/>
</dbReference>
<dbReference type="EMBL" id="JFAD01000013">
    <property type="protein sequence ID" value="EXU61290.1"/>
    <property type="molecule type" value="Genomic_DNA"/>
</dbReference>
<keyword evidence="2" id="KW-0227">DNA damage</keyword>
<gene>
    <name evidence="8" type="primary">uvrC</name>
    <name evidence="8" type="ORF">MOVI_2400</name>
</gene>
<dbReference type="GO" id="GO:0009381">
    <property type="term" value="F:excinuclease ABC activity"/>
    <property type="evidence" value="ECO:0007669"/>
    <property type="project" value="InterPro"/>
</dbReference>
<organism evidence="8 9">
    <name type="scientific">Mesomycoplasma ovipneumoniae 14811</name>
    <dbReference type="NCBI Taxonomy" id="1188239"/>
    <lineage>
        <taxon>Bacteria</taxon>
        <taxon>Bacillati</taxon>
        <taxon>Mycoplasmatota</taxon>
        <taxon>Mycoplasmoidales</taxon>
        <taxon>Metamycoplasmataceae</taxon>
        <taxon>Mesomycoplasma</taxon>
    </lineage>
</organism>
<dbReference type="Pfam" id="PF01541">
    <property type="entry name" value="GIY-YIG"/>
    <property type="match status" value="1"/>
</dbReference>
<keyword evidence="1" id="KW-0963">Cytoplasm</keyword>
<dbReference type="Pfam" id="PF22920">
    <property type="entry name" value="UvrC_RNaseH"/>
    <property type="match status" value="1"/>
</dbReference>
<evidence type="ECO:0000259" key="6">
    <source>
        <dbReference type="PROSITE" id="PS50164"/>
    </source>
</evidence>
<feature type="domain" description="GIY-YIG" evidence="6">
    <location>
        <begin position="15"/>
        <end position="93"/>
    </location>
</feature>
<evidence type="ECO:0000256" key="1">
    <source>
        <dbReference type="ARBA" id="ARBA00022490"/>
    </source>
</evidence>
<accession>A0A014MID3</accession>
<evidence type="ECO:0000256" key="4">
    <source>
        <dbReference type="ARBA" id="ARBA00022881"/>
    </source>
</evidence>
<dbReference type="InterPro" id="IPR038476">
    <property type="entry name" value="UvrC_RNase_H_dom_sf"/>
</dbReference>
<dbReference type="InterPro" id="IPR047296">
    <property type="entry name" value="GIY-YIG_UvrC_Cho"/>
</dbReference>
<dbReference type="eggNOG" id="COG0322">
    <property type="taxonomic scope" value="Bacteria"/>
</dbReference>
<dbReference type="AlphaFoldDB" id="A0A014MID3"/>
<dbReference type="PROSITE" id="PS50165">
    <property type="entry name" value="UVRC"/>
    <property type="match status" value="1"/>
</dbReference>
<evidence type="ECO:0000313" key="8">
    <source>
        <dbReference type="EMBL" id="EXU61290.1"/>
    </source>
</evidence>
<dbReference type="Proteomes" id="UP000020977">
    <property type="component" value="Unassembled WGS sequence"/>
</dbReference>
<feature type="domain" description="UvrC family homology region profile" evidence="7">
    <location>
        <begin position="240"/>
        <end position="459"/>
    </location>
</feature>
<sequence>MENFDQLIKSTNLPKKTGVYRFYDENSSLLYVGKAKNLHSRVNQYAKGSTNSYKTFLLIQKIRKIEYDIVANEKEALILEKEYISKYQPIYNIKLKDDSGYPYIKLELIKQLKISLVYKVPRRKNDPNVFYYGPFPSKKYAFALKKFLESQALYEKGEKASNQDVEFYRQKFLICKNLLQKRNEIALLEEKFEAAKQNFHFELAQEYFNVISGLKNARSQEQNIDLNNAENLDFLCFSSLDSNSLVVSFAFYRNGIFLSNKHFHLEIVLNTFETLVNFLNSYYKNHISPDKLIVDFSFDKYFDFFDSKIKLKIAKSKQYKQILDNLKENHFDFIASQGKNQNKVQNFEILELIKQNLKIKSANKIMAIDNSFLTFVQNVEKTVQKIEKNFPTTGIIFYIDGSYEPSYSRFFNFSGSKKGDTNYMRQGFEKYFKIKNSLKPDVILVDGASNQVNVIASVLENIGIQAPIFGLVKNKKHKTSHVIDWKGNIVKIDQKVFNFFQNVQEKVDMFVKSKMKRNTLKSLLHE</sequence>
<dbReference type="GO" id="GO:0009432">
    <property type="term" value="P:SOS response"/>
    <property type="evidence" value="ECO:0007669"/>
    <property type="project" value="UniProtKB-KW"/>
</dbReference>
<dbReference type="InterPro" id="IPR001162">
    <property type="entry name" value="UvrC_RNase_H_dom"/>
</dbReference>
<evidence type="ECO:0000313" key="9">
    <source>
        <dbReference type="Proteomes" id="UP000020977"/>
    </source>
</evidence>
<evidence type="ECO:0000256" key="5">
    <source>
        <dbReference type="ARBA" id="ARBA00023204"/>
    </source>
</evidence>
<evidence type="ECO:0000259" key="7">
    <source>
        <dbReference type="PROSITE" id="PS50165"/>
    </source>
</evidence>
<proteinExistence type="predicted"/>
<dbReference type="CDD" id="cd10434">
    <property type="entry name" value="GIY-YIG_UvrC_Cho"/>
    <property type="match status" value="1"/>
</dbReference>
<protein>
    <submittedName>
        <fullName evidence="8">UvrABC system protein C (UvrC protein, Excinuclease ABC subunit C)</fullName>
    </submittedName>
</protein>
<dbReference type="SMART" id="SM00465">
    <property type="entry name" value="GIYc"/>
    <property type="match status" value="1"/>
</dbReference>
<dbReference type="InterPro" id="IPR000305">
    <property type="entry name" value="GIY-YIG_endonuc"/>
</dbReference>
<dbReference type="SUPFAM" id="SSF82771">
    <property type="entry name" value="GIY-YIG endonuclease"/>
    <property type="match status" value="1"/>
</dbReference>
<dbReference type="InterPro" id="IPR050066">
    <property type="entry name" value="UvrABC_protein_C"/>
</dbReference>